<evidence type="ECO:0000259" key="10">
    <source>
        <dbReference type="Pfam" id="PF21928"/>
    </source>
</evidence>
<dbReference type="OrthoDB" id="3933334at2759"/>
<dbReference type="InterPro" id="IPR015381">
    <property type="entry name" value="XLF-like_N"/>
</dbReference>
<dbReference type="Gene3D" id="2.170.210.10">
    <property type="entry name" value="DNA double-strand break repair and VJ recombination XRCC4, N-terminal"/>
    <property type="match status" value="1"/>
</dbReference>
<dbReference type="EMBL" id="CP042188">
    <property type="protein sequence ID" value="QDS70343.1"/>
    <property type="molecule type" value="Genomic_DNA"/>
</dbReference>
<evidence type="ECO:0000256" key="8">
    <source>
        <dbReference type="SAM" id="MobiDB-lite"/>
    </source>
</evidence>
<dbReference type="Pfam" id="PF21928">
    <property type="entry name" value="XLF_CC"/>
    <property type="match status" value="1"/>
</dbReference>
<keyword evidence="4" id="KW-0234">DNA repair</keyword>
<dbReference type="PANTHER" id="PTHR32235">
    <property type="entry name" value="NON-HOMOLOGOUS END-JOINING FACTOR 1"/>
    <property type="match status" value="1"/>
</dbReference>
<evidence type="ECO:0000259" key="9">
    <source>
        <dbReference type="Pfam" id="PF09302"/>
    </source>
</evidence>
<feature type="compositionally biased region" description="Polar residues" evidence="8">
    <location>
        <begin position="413"/>
        <end position="422"/>
    </location>
</feature>
<feature type="compositionally biased region" description="Polar residues" evidence="8">
    <location>
        <begin position="246"/>
        <end position="256"/>
    </location>
</feature>
<accession>A0A517L3Y6</accession>
<reference evidence="11 12" key="1">
    <citation type="submission" date="2019-07" db="EMBL/GenBank/DDBJ databases">
        <title>Finished genome of Venturia effusa.</title>
        <authorList>
            <person name="Young C.A."/>
            <person name="Cox M.P."/>
            <person name="Ganley A.R.D."/>
            <person name="David W.J."/>
        </authorList>
    </citation>
    <scope>NUCLEOTIDE SEQUENCE [LARGE SCALE GENOMIC DNA]</scope>
    <source>
        <strain evidence="12">albino</strain>
    </source>
</reference>
<dbReference type="Proteomes" id="UP000316270">
    <property type="component" value="Chromosome 4"/>
</dbReference>
<feature type="compositionally biased region" description="Polar residues" evidence="8">
    <location>
        <begin position="215"/>
        <end position="224"/>
    </location>
</feature>
<evidence type="ECO:0000256" key="5">
    <source>
        <dbReference type="ARBA" id="ARBA00023242"/>
    </source>
</evidence>
<evidence type="ECO:0000313" key="12">
    <source>
        <dbReference type="Proteomes" id="UP000316270"/>
    </source>
</evidence>
<dbReference type="GO" id="GO:0032807">
    <property type="term" value="C:DNA ligase IV complex"/>
    <property type="evidence" value="ECO:0007669"/>
    <property type="project" value="TreeGrafter"/>
</dbReference>
<evidence type="ECO:0000256" key="7">
    <source>
        <dbReference type="ARBA" id="ARBA00044529"/>
    </source>
</evidence>
<protein>
    <recommendedName>
        <fullName evidence="7">Non-homologous end-joining factor 1</fullName>
    </recommendedName>
</protein>
<keyword evidence="2" id="KW-0227">DNA damage</keyword>
<evidence type="ECO:0000256" key="1">
    <source>
        <dbReference type="ARBA" id="ARBA00004123"/>
    </source>
</evidence>
<dbReference type="GO" id="GO:0045027">
    <property type="term" value="F:DNA end binding"/>
    <property type="evidence" value="ECO:0007669"/>
    <property type="project" value="TreeGrafter"/>
</dbReference>
<name>A0A517L3Y6_9PEZI</name>
<proteinExistence type="inferred from homology"/>
<feature type="compositionally biased region" description="Basic and acidic residues" evidence="8">
    <location>
        <begin position="425"/>
        <end position="445"/>
    </location>
</feature>
<organism evidence="11 12">
    <name type="scientific">Venturia effusa</name>
    <dbReference type="NCBI Taxonomy" id="50376"/>
    <lineage>
        <taxon>Eukaryota</taxon>
        <taxon>Fungi</taxon>
        <taxon>Dikarya</taxon>
        <taxon>Ascomycota</taxon>
        <taxon>Pezizomycotina</taxon>
        <taxon>Dothideomycetes</taxon>
        <taxon>Pleosporomycetidae</taxon>
        <taxon>Venturiales</taxon>
        <taxon>Venturiaceae</taxon>
        <taxon>Venturia</taxon>
    </lineage>
</organism>
<dbReference type="AlphaFoldDB" id="A0A517L3Y6"/>
<feature type="compositionally biased region" description="Low complexity" evidence="8">
    <location>
        <begin position="274"/>
        <end position="297"/>
    </location>
</feature>
<keyword evidence="12" id="KW-1185">Reference proteome</keyword>
<evidence type="ECO:0000256" key="6">
    <source>
        <dbReference type="ARBA" id="ARBA00025747"/>
    </source>
</evidence>
<dbReference type="GO" id="GO:0006303">
    <property type="term" value="P:double-strand break repair via nonhomologous end joining"/>
    <property type="evidence" value="ECO:0007669"/>
    <property type="project" value="TreeGrafter"/>
</dbReference>
<dbReference type="PANTHER" id="PTHR32235:SF1">
    <property type="entry name" value="NON-HOMOLOGOUS END-JOINING FACTOR 1"/>
    <property type="match status" value="1"/>
</dbReference>
<evidence type="ECO:0000256" key="3">
    <source>
        <dbReference type="ARBA" id="ARBA00023125"/>
    </source>
</evidence>
<dbReference type="InterPro" id="IPR038051">
    <property type="entry name" value="XRCC4-like_N_sf"/>
</dbReference>
<sequence>MTTFLDWKSVGEHIYIKTIFGSDRYSIWATDLSRLWHEELERDDIIWQANKNRIQIDIEDANNFGILLKHLDSSLVDAFDVTEKKSTRIELRTAIKLPEPLPEATWTFRLELQEDEDFRKHVTIPLFDQIRTQEKNETELIQHIKDKDHIVDKLMDALDKCNVDLTGVFPALATQGTARMASTRTEAETRIPALRPFDQQSWHRDRQNGHAYAAVQSTDTSPLPASSLRPEDEVSAPPSKAHSSHRTSGIPSNSIKRTLGSRKRSPISSPPPAVEDSTASESEETAPIASSGTQRTFGSRRRTSTSSTPSAIDEDTISESEKEPAPVAPQPKGIRRASGSQERPSTPSPPPLIDQTSASEAAEHPTPAITPHRGIKRTIGSRKPAAWVSSVMPEGTTSDAEGAGGESKVGLQDASQLTNHAIINQREESALDAEETLRRADDKRRALQRQLAQSSGPKAKKRRF</sequence>
<feature type="domain" description="XLF-like coiled-coil region" evidence="10">
    <location>
        <begin position="116"/>
        <end position="166"/>
    </location>
</feature>
<comment type="subcellular location">
    <subcellularLocation>
        <location evidence="1">Nucleus</location>
    </subcellularLocation>
</comment>
<comment type="similarity">
    <text evidence="6">Belongs to the XRCC4-XLF family. XLF subfamily.</text>
</comment>
<evidence type="ECO:0000256" key="2">
    <source>
        <dbReference type="ARBA" id="ARBA00022763"/>
    </source>
</evidence>
<dbReference type="STRING" id="50376.A0A517L3Y6"/>
<evidence type="ECO:0000256" key="4">
    <source>
        <dbReference type="ARBA" id="ARBA00023204"/>
    </source>
</evidence>
<keyword evidence="3" id="KW-0238">DNA-binding</keyword>
<gene>
    <name evidence="11" type="ORF">FKW77_008828</name>
</gene>
<feature type="domain" description="XLF-like N-terminal" evidence="9">
    <location>
        <begin position="7"/>
        <end position="111"/>
    </location>
</feature>
<dbReference type="CDD" id="cd22285">
    <property type="entry name" value="HD_XLF_N"/>
    <property type="match status" value="1"/>
</dbReference>
<evidence type="ECO:0000313" key="11">
    <source>
        <dbReference type="EMBL" id="QDS70343.1"/>
    </source>
</evidence>
<dbReference type="InterPro" id="IPR052287">
    <property type="entry name" value="NHEJ_factor"/>
</dbReference>
<feature type="region of interest" description="Disordered" evidence="8">
    <location>
        <begin position="176"/>
        <end position="464"/>
    </location>
</feature>
<dbReference type="Pfam" id="PF09302">
    <property type="entry name" value="XLF"/>
    <property type="match status" value="1"/>
</dbReference>
<keyword evidence="5" id="KW-0539">Nucleus</keyword>
<dbReference type="InterPro" id="IPR053829">
    <property type="entry name" value="XLF-like_CC"/>
</dbReference>